<dbReference type="EMBL" id="OBML01000009">
    <property type="protein sequence ID" value="SOC17512.1"/>
    <property type="molecule type" value="Genomic_DNA"/>
</dbReference>
<sequence>MQAGDWTTDMAIRAAWMSFVGGATQGEIAARLGISTARVHRLIAHAQKTGLVRFQIAGRPSDCLEIEAALVDAHGLSSCLIAPDIGGGDDASAIRSIAEVAGPHLASLLANPALVQLGVGMGRTLKAAVEMMPRIQRPDLSIVSISGSLTRKLSANPFDVVQQLAERTGGEGYYLPVPYLAESVAERDTFLGQRSVQALLERARASDLFVIGIGSVEDDGHLISRDLILREEQRDLIATGAVCDLMGRFIGRDGRLVPAKLGDKAVGLPFEAVRGARIVALAGGLGKLEATRAALRAGLITDLIVDESLGRALAVAEGARQARSA</sequence>
<organism evidence="7 8">
    <name type="scientific">Stappia indica</name>
    <dbReference type="NCBI Taxonomy" id="538381"/>
    <lineage>
        <taxon>Bacteria</taxon>
        <taxon>Pseudomonadati</taxon>
        <taxon>Pseudomonadota</taxon>
        <taxon>Alphaproteobacteria</taxon>
        <taxon>Hyphomicrobiales</taxon>
        <taxon>Stappiaceae</taxon>
        <taxon>Stappia</taxon>
    </lineage>
</organism>
<keyword evidence="2" id="KW-0805">Transcription regulation</keyword>
<dbReference type="AlphaFoldDB" id="A0A285TCC1"/>
<evidence type="ECO:0000256" key="1">
    <source>
        <dbReference type="ARBA" id="ARBA00010466"/>
    </source>
</evidence>
<name>A0A285TCC1_9HYPH</name>
<dbReference type="Gene3D" id="1.10.10.10">
    <property type="entry name" value="Winged helix-like DNA-binding domain superfamily/Winged helix DNA-binding domain"/>
    <property type="match status" value="1"/>
</dbReference>
<dbReference type="SUPFAM" id="SSF100950">
    <property type="entry name" value="NagB/RpiA/CoA transferase-like"/>
    <property type="match status" value="1"/>
</dbReference>
<reference evidence="7 8" key="1">
    <citation type="submission" date="2017-08" db="EMBL/GenBank/DDBJ databases">
        <authorList>
            <person name="de Groot N.N."/>
        </authorList>
    </citation>
    <scope>NUCLEOTIDE SEQUENCE [LARGE SCALE GENOMIC DNA]</scope>
    <source>
        <strain evidence="7 8">USBA 352</strain>
    </source>
</reference>
<keyword evidence="8" id="KW-1185">Reference proteome</keyword>
<feature type="domain" description="HTH marR-type" evidence="6">
    <location>
        <begin position="20"/>
        <end position="55"/>
    </location>
</feature>
<dbReference type="InterPro" id="IPR000835">
    <property type="entry name" value="HTH_MarR-typ"/>
</dbReference>
<comment type="similarity">
    <text evidence="1">Belongs to the SorC transcriptional regulatory family.</text>
</comment>
<gene>
    <name evidence="7" type="ORF">SAMN05421512_10917</name>
</gene>
<dbReference type="InterPro" id="IPR051054">
    <property type="entry name" value="SorC_transcr_regulators"/>
</dbReference>
<keyword evidence="3 7" id="KW-0238">DNA-binding</keyword>
<evidence type="ECO:0000259" key="6">
    <source>
        <dbReference type="Pfam" id="PF12802"/>
    </source>
</evidence>
<dbReference type="InterPro" id="IPR036388">
    <property type="entry name" value="WH-like_DNA-bd_sf"/>
</dbReference>
<protein>
    <submittedName>
        <fullName evidence="7">DNA-binding transcriptional regulator LsrR, DeoR family</fullName>
    </submittedName>
</protein>
<evidence type="ECO:0000256" key="4">
    <source>
        <dbReference type="ARBA" id="ARBA00023163"/>
    </source>
</evidence>
<dbReference type="GO" id="GO:0003677">
    <property type="term" value="F:DNA binding"/>
    <property type="evidence" value="ECO:0007669"/>
    <property type="project" value="UniProtKB-KW"/>
</dbReference>
<dbReference type="RefSeq" id="WP_208980382.1">
    <property type="nucleotide sequence ID" value="NZ_JAJGNR010000002.1"/>
</dbReference>
<dbReference type="Proteomes" id="UP000219331">
    <property type="component" value="Unassembled WGS sequence"/>
</dbReference>
<dbReference type="Pfam" id="PF04198">
    <property type="entry name" value="Sugar-bind"/>
    <property type="match status" value="1"/>
</dbReference>
<dbReference type="GO" id="GO:0003700">
    <property type="term" value="F:DNA-binding transcription factor activity"/>
    <property type="evidence" value="ECO:0007669"/>
    <property type="project" value="InterPro"/>
</dbReference>
<dbReference type="Gene3D" id="3.40.50.1360">
    <property type="match status" value="1"/>
</dbReference>
<dbReference type="InterPro" id="IPR007324">
    <property type="entry name" value="Sugar-bd_dom_put"/>
</dbReference>
<keyword evidence="4" id="KW-0804">Transcription</keyword>
<dbReference type="GO" id="GO:0030246">
    <property type="term" value="F:carbohydrate binding"/>
    <property type="evidence" value="ECO:0007669"/>
    <property type="project" value="InterPro"/>
</dbReference>
<dbReference type="PANTHER" id="PTHR34294">
    <property type="entry name" value="TRANSCRIPTIONAL REGULATOR-RELATED"/>
    <property type="match status" value="1"/>
</dbReference>
<evidence type="ECO:0000256" key="2">
    <source>
        <dbReference type="ARBA" id="ARBA00023015"/>
    </source>
</evidence>
<dbReference type="PANTHER" id="PTHR34294:SF1">
    <property type="entry name" value="TRANSCRIPTIONAL REGULATOR LSRR"/>
    <property type="match status" value="1"/>
</dbReference>
<evidence type="ECO:0000313" key="7">
    <source>
        <dbReference type="EMBL" id="SOC17512.1"/>
    </source>
</evidence>
<dbReference type="InterPro" id="IPR037171">
    <property type="entry name" value="NagB/RpiA_transferase-like"/>
</dbReference>
<dbReference type="STRING" id="538381.GCA_001696535_02297"/>
<accession>A0A285TCC1</accession>
<evidence type="ECO:0000259" key="5">
    <source>
        <dbReference type="Pfam" id="PF04198"/>
    </source>
</evidence>
<evidence type="ECO:0000313" key="8">
    <source>
        <dbReference type="Proteomes" id="UP000219331"/>
    </source>
</evidence>
<proteinExistence type="inferred from homology"/>
<evidence type="ECO:0000256" key="3">
    <source>
        <dbReference type="ARBA" id="ARBA00023125"/>
    </source>
</evidence>
<dbReference type="Pfam" id="PF12802">
    <property type="entry name" value="MarR_2"/>
    <property type="match status" value="1"/>
</dbReference>
<feature type="domain" description="Sugar-binding" evidence="5">
    <location>
        <begin position="60"/>
        <end position="311"/>
    </location>
</feature>